<dbReference type="Gene3D" id="3.30.870.10">
    <property type="entry name" value="Endonuclease Chain A"/>
    <property type="match status" value="1"/>
</dbReference>
<dbReference type="InterPro" id="IPR025202">
    <property type="entry name" value="PLD-like_dom"/>
</dbReference>
<reference evidence="2" key="1">
    <citation type="submission" date="2022-12" db="EMBL/GenBank/DDBJ databases">
        <authorList>
            <person name="Wang J."/>
        </authorList>
    </citation>
    <scope>NUCLEOTIDE SEQUENCE</scope>
    <source>
        <strain evidence="2">HY-45-18</strain>
    </source>
</reference>
<dbReference type="RefSeq" id="WP_268041653.1">
    <property type="nucleotide sequence ID" value="NZ_JAPQER010000006.1"/>
</dbReference>
<evidence type="ECO:0000259" key="1">
    <source>
        <dbReference type="Pfam" id="PF13091"/>
    </source>
</evidence>
<name>A0ABT4D5M1_9CLOT</name>
<evidence type="ECO:0000313" key="2">
    <source>
        <dbReference type="EMBL" id="MCY6485333.1"/>
    </source>
</evidence>
<gene>
    <name evidence="2" type="ORF">OW763_13425</name>
</gene>
<dbReference type="Pfam" id="PF13091">
    <property type="entry name" value="PLDc_2"/>
    <property type="match status" value="1"/>
</dbReference>
<accession>A0ABT4D5M1</accession>
<organism evidence="2 3">
    <name type="scientific">Clostridium aestuarii</name>
    <dbReference type="NCBI Taxonomy" id="338193"/>
    <lineage>
        <taxon>Bacteria</taxon>
        <taxon>Bacillati</taxon>
        <taxon>Bacillota</taxon>
        <taxon>Clostridia</taxon>
        <taxon>Eubacteriales</taxon>
        <taxon>Clostridiaceae</taxon>
        <taxon>Clostridium</taxon>
    </lineage>
</organism>
<feature type="domain" description="Phospholipase D-like" evidence="1">
    <location>
        <begin position="69"/>
        <end position="157"/>
    </location>
</feature>
<dbReference type="SUPFAM" id="SSF56024">
    <property type="entry name" value="Phospholipase D/nuclease"/>
    <property type="match status" value="1"/>
</dbReference>
<comment type="caution">
    <text evidence="2">The sequence shown here is derived from an EMBL/GenBank/DDBJ whole genome shotgun (WGS) entry which is preliminary data.</text>
</comment>
<keyword evidence="3" id="KW-1185">Reference proteome</keyword>
<dbReference type="Proteomes" id="UP001078443">
    <property type="component" value="Unassembled WGS sequence"/>
</dbReference>
<dbReference type="CDD" id="cd09117">
    <property type="entry name" value="PLDc_Bfil_DEXD_like"/>
    <property type="match status" value="1"/>
</dbReference>
<dbReference type="EMBL" id="JAPQER010000006">
    <property type="protein sequence ID" value="MCY6485333.1"/>
    <property type="molecule type" value="Genomic_DNA"/>
</dbReference>
<proteinExistence type="predicted"/>
<sequence length="390" mass="45076">MKFYIQDPIFPGTYSLHEALLEACNGVKYGAGVFAFVTKGGVNLFLGDQIFQDFIKYKGKFKLIIGIDEITNTRTLKKLDEMLLKYGNSLEVLVFMHNHKSTTFHPKFTWFRKETGGVLIVGSNNLTEKGLRRNIEAFNYVELNDTQINEIEIYFNNWLVHNEKYLFDIHDEDVIERAKQNERIVIRNKKTTDKINDIDEGEEIFNDESEDIDDIIIETSEQNKENIIDDDDFEAWDFLENNEVLVAQIPKSGSRWSQANFDKNTFQTFFGAQAGQNGVYRIILRSVNSSGKLGEIEIRPSVSVASQNYRFELDAAIGLAYPTPQRPIAVFIKVAVRMYLYVLAMPTDTFYNELDNYIDHFKGTKMVRYIVDVNDIKSKCPNLPLWNIKK</sequence>
<evidence type="ECO:0000313" key="3">
    <source>
        <dbReference type="Proteomes" id="UP001078443"/>
    </source>
</evidence>
<protein>
    <submittedName>
        <fullName evidence="2">Phospholipase D family protein</fullName>
    </submittedName>
</protein>